<feature type="compositionally biased region" description="Acidic residues" evidence="1">
    <location>
        <begin position="113"/>
        <end position="124"/>
    </location>
</feature>
<organism evidence="2 3">
    <name type="scientific">Microbacterium sorbitolivorans</name>
    <dbReference type="NCBI Taxonomy" id="1867410"/>
    <lineage>
        <taxon>Bacteria</taxon>
        <taxon>Bacillati</taxon>
        <taxon>Actinomycetota</taxon>
        <taxon>Actinomycetes</taxon>
        <taxon>Micrococcales</taxon>
        <taxon>Microbacteriaceae</taxon>
        <taxon>Microbacterium</taxon>
    </lineage>
</organism>
<feature type="compositionally biased region" description="Pro residues" evidence="1">
    <location>
        <begin position="42"/>
        <end position="88"/>
    </location>
</feature>
<dbReference type="OrthoDB" id="5192284at2"/>
<evidence type="ECO:0000256" key="1">
    <source>
        <dbReference type="SAM" id="MobiDB-lite"/>
    </source>
</evidence>
<protein>
    <recommendedName>
        <fullName evidence="4">PKD domain-containing protein</fullName>
    </recommendedName>
</protein>
<feature type="compositionally biased region" description="Gly residues" evidence="1">
    <location>
        <begin position="91"/>
        <end position="106"/>
    </location>
</feature>
<accession>A0A367Y644</accession>
<dbReference type="RefSeq" id="WP_114116450.1">
    <property type="nucleotide sequence ID" value="NZ_BMHU01000001.1"/>
</dbReference>
<reference evidence="2 3" key="1">
    <citation type="submission" date="2018-07" db="EMBL/GenBank/DDBJ databases">
        <title>Microbacterium endoborsara sp. nov., a novel actinobacterium isolated from Borszczowia aralocaspica.</title>
        <authorList>
            <person name="An D."/>
        </authorList>
    </citation>
    <scope>NUCLEOTIDE SEQUENCE [LARGE SCALE GENOMIC DNA]</scope>
    <source>
        <strain evidence="2 3">C1.15228</strain>
    </source>
</reference>
<dbReference type="Proteomes" id="UP000253508">
    <property type="component" value="Unassembled WGS sequence"/>
</dbReference>
<evidence type="ECO:0000313" key="3">
    <source>
        <dbReference type="Proteomes" id="UP000253508"/>
    </source>
</evidence>
<dbReference type="EMBL" id="QORO01000001">
    <property type="protein sequence ID" value="RCK61343.1"/>
    <property type="molecule type" value="Genomic_DNA"/>
</dbReference>
<gene>
    <name evidence="2" type="ORF">DTO57_01440</name>
</gene>
<evidence type="ECO:0000313" key="2">
    <source>
        <dbReference type="EMBL" id="RCK61343.1"/>
    </source>
</evidence>
<name>A0A367Y644_9MICO</name>
<sequence>MVASPGDLGEIATCTQQDAATGLCDGNNEGDLDLEEFRPGNPGNPAPQNPNPNPNPNPQPGNNPGQPQKPNPGTPQQPANPNPDPGPANPDGGGWLCEDPGGGLLNGGCLTPEDPEEGADPDPQEPERPVIPPEIDQRDVASFAPQATSPTIEPFGVAIKNAPMNVAFSVEPHTVGGSLFELPVNVTFTPDIITIDYGDGTQAQVSGSAATWDGLGQQQLTPTGTSHTYGERGTVTVTVDVAYVATVDFGPWGVYPVSGHIVSYGSGTDVQVYEKQSYLVERTCREDPQGPGC</sequence>
<dbReference type="AlphaFoldDB" id="A0A367Y644"/>
<keyword evidence="3" id="KW-1185">Reference proteome</keyword>
<evidence type="ECO:0008006" key="4">
    <source>
        <dbReference type="Google" id="ProtNLM"/>
    </source>
</evidence>
<proteinExistence type="predicted"/>
<comment type="caution">
    <text evidence="2">The sequence shown here is derived from an EMBL/GenBank/DDBJ whole genome shotgun (WGS) entry which is preliminary data.</text>
</comment>
<feature type="region of interest" description="Disordered" evidence="1">
    <location>
        <begin position="16"/>
        <end position="132"/>
    </location>
</feature>